<keyword evidence="6" id="KW-1278">Translocase</keyword>
<keyword evidence="5 9" id="KW-0812">Transmembrane</keyword>
<dbReference type="EMBL" id="FNYK01000023">
    <property type="protein sequence ID" value="SEI77637.1"/>
    <property type="molecule type" value="Genomic_DNA"/>
</dbReference>
<feature type="transmembrane region" description="Helical" evidence="9">
    <location>
        <begin position="300"/>
        <end position="318"/>
    </location>
</feature>
<keyword evidence="1" id="KW-0813">Transport</keyword>
<evidence type="ECO:0000256" key="9">
    <source>
        <dbReference type="SAM" id="Phobius"/>
    </source>
</evidence>
<sequence>MIIKMKRTTPAYRQPQSTTTIMRDLLIAEVTLAIASILMQVYRHNINYGLKAFGMYIMAILTALITEGVWAWIHQKPMKSIITDSFCLNTPIIFTLTLPIGTPYYVVVIGAFIATFFGKLVYGGFGQNIFNPALVGRVVVHLSFASKLTNSLSLIDASTSPTPATALAKTNWFGTSAFPYSLKDLLLGMHDGALGEGLIILLVIIGVILALRHVYDPRITLSYLGSVALFALVSGLVLGINPFVNCARHLMLGGLMIGAILMATDPVTSPSSPLGKIIYGISLGFLTLLIRLKANYPEGVLFSILIMNMLTPWIDSLILGRTSEHHSKQIAIILIMLCIGMGTIGGISTTLQPQKQSEVGEFYEAHC</sequence>
<evidence type="ECO:0000256" key="1">
    <source>
        <dbReference type="ARBA" id="ARBA00022448"/>
    </source>
</evidence>
<dbReference type="Proteomes" id="UP000183028">
    <property type="component" value="Unassembled WGS sequence"/>
</dbReference>
<evidence type="ECO:0000313" key="11">
    <source>
        <dbReference type="Proteomes" id="UP000183028"/>
    </source>
</evidence>
<accession>A0A1H6TKE2</accession>
<keyword evidence="8 9" id="KW-0472">Membrane</keyword>
<dbReference type="PANTHER" id="PTHR30578:SF0">
    <property type="entry name" value="ION-TRANSLOCATING OXIDOREDUCTASE COMPLEX SUBUNIT D"/>
    <property type="match status" value="1"/>
</dbReference>
<feature type="transmembrane region" description="Helical" evidence="9">
    <location>
        <begin position="277"/>
        <end position="294"/>
    </location>
</feature>
<keyword evidence="11" id="KW-1185">Reference proteome</keyword>
<feature type="transmembrane region" description="Helical" evidence="9">
    <location>
        <begin position="192"/>
        <end position="211"/>
    </location>
</feature>
<dbReference type="STRING" id="322505.SAMN04487836_10750"/>
<dbReference type="InterPro" id="IPR004338">
    <property type="entry name" value="NqrB/RnfD"/>
</dbReference>
<evidence type="ECO:0000256" key="4">
    <source>
        <dbReference type="ARBA" id="ARBA00022643"/>
    </source>
</evidence>
<dbReference type="eggNOG" id="COG4658">
    <property type="taxonomic scope" value="Bacteria"/>
</dbReference>
<name>A0A1H6TKE2_9FIRM</name>
<dbReference type="PANTHER" id="PTHR30578">
    <property type="entry name" value="ELECTRON TRANSPORT COMPLEX PROTEIN RNFD"/>
    <property type="match status" value="1"/>
</dbReference>
<evidence type="ECO:0000256" key="2">
    <source>
        <dbReference type="ARBA" id="ARBA00022553"/>
    </source>
</evidence>
<evidence type="ECO:0000256" key="5">
    <source>
        <dbReference type="ARBA" id="ARBA00022692"/>
    </source>
</evidence>
<evidence type="ECO:0000313" key="10">
    <source>
        <dbReference type="EMBL" id="SEI77637.1"/>
    </source>
</evidence>
<evidence type="ECO:0000256" key="8">
    <source>
        <dbReference type="ARBA" id="ARBA00023136"/>
    </source>
</evidence>
<feature type="transmembrane region" description="Helical" evidence="9">
    <location>
        <begin position="21"/>
        <end position="41"/>
    </location>
</feature>
<feature type="transmembrane region" description="Helical" evidence="9">
    <location>
        <begin position="93"/>
        <end position="117"/>
    </location>
</feature>
<dbReference type="AlphaFoldDB" id="A0A1H6TKE2"/>
<dbReference type="GO" id="GO:0005886">
    <property type="term" value="C:plasma membrane"/>
    <property type="evidence" value="ECO:0007669"/>
    <property type="project" value="TreeGrafter"/>
</dbReference>
<protein>
    <submittedName>
        <fullName evidence="10">Electron transport complex protein RnfD</fullName>
    </submittedName>
</protein>
<dbReference type="Pfam" id="PF03116">
    <property type="entry name" value="NQR2_RnfD_RnfE"/>
    <property type="match status" value="1"/>
</dbReference>
<evidence type="ECO:0000256" key="6">
    <source>
        <dbReference type="ARBA" id="ARBA00022967"/>
    </source>
</evidence>
<dbReference type="GO" id="GO:0055085">
    <property type="term" value="P:transmembrane transport"/>
    <property type="evidence" value="ECO:0007669"/>
    <property type="project" value="InterPro"/>
</dbReference>
<feature type="transmembrane region" description="Helical" evidence="9">
    <location>
        <begin position="330"/>
        <end position="351"/>
    </location>
</feature>
<reference evidence="11" key="1">
    <citation type="submission" date="2016-10" db="EMBL/GenBank/DDBJ databases">
        <authorList>
            <person name="Varghese N."/>
        </authorList>
    </citation>
    <scope>NUCLEOTIDE SEQUENCE [LARGE SCALE GENOMIC DNA]</scope>
    <source>
        <strain evidence="11">DSM 20406</strain>
    </source>
</reference>
<keyword evidence="3" id="KW-0285">Flavoprotein</keyword>
<keyword evidence="2" id="KW-0597">Phosphoprotein</keyword>
<dbReference type="OrthoDB" id="9776359at2"/>
<dbReference type="RefSeq" id="WP_074732034.1">
    <property type="nucleotide sequence ID" value="NZ_CACZLD010000005.1"/>
</dbReference>
<evidence type="ECO:0000256" key="7">
    <source>
        <dbReference type="ARBA" id="ARBA00022989"/>
    </source>
</evidence>
<keyword evidence="4" id="KW-0288">FMN</keyword>
<evidence type="ECO:0000256" key="3">
    <source>
        <dbReference type="ARBA" id="ARBA00022630"/>
    </source>
</evidence>
<keyword evidence="7 9" id="KW-1133">Transmembrane helix</keyword>
<proteinExistence type="predicted"/>
<feature type="transmembrane region" description="Helical" evidence="9">
    <location>
        <begin position="223"/>
        <end position="244"/>
    </location>
</feature>
<feature type="transmembrane region" description="Helical" evidence="9">
    <location>
        <begin position="53"/>
        <end position="73"/>
    </location>
</feature>
<organism evidence="10 11">
    <name type="scientific">Sharpea azabuensis</name>
    <dbReference type="NCBI Taxonomy" id="322505"/>
    <lineage>
        <taxon>Bacteria</taxon>
        <taxon>Bacillati</taxon>
        <taxon>Bacillota</taxon>
        <taxon>Erysipelotrichia</taxon>
        <taxon>Erysipelotrichales</taxon>
        <taxon>Coprobacillaceae</taxon>
        <taxon>Sharpea</taxon>
    </lineage>
</organism>
<gene>
    <name evidence="10" type="ORF">SAMN04487834_102324</name>
</gene>